<accession>A0ABQ7CIV6</accession>
<reference evidence="2 3" key="1">
    <citation type="journal article" date="2020" name="BMC Genomics">
        <title>Intraspecific diversification of the crop wild relative Brassica cretica Lam. using demographic model selection.</title>
        <authorList>
            <person name="Kioukis A."/>
            <person name="Michalopoulou V.A."/>
            <person name="Briers L."/>
            <person name="Pirintsos S."/>
            <person name="Studholme D.J."/>
            <person name="Pavlidis P."/>
            <person name="Sarris P.F."/>
        </authorList>
    </citation>
    <scope>NUCLEOTIDE SEQUENCE [LARGE SCALE GENOMIC DNA]</scope>
    <source>
        <strain evidence="3">cv. PFS-1207/04</strain>
    </source>
</reference>
<organism evidence="2 3">
    <name type="scientific">Brassica cretica</name>
    <name type="common">Mustard</name>
    <dbReference type="NCBI Taxonomy" id="69181"/>
    <lineage>
        <taxon>Eukaryota</taxon>
        <taxon>Viridiplantae</taxon>
        <taxon>Streptophyta</taxon>
        <taxon>Embryophyta</taxon>
        <taxon>Tracheophyta</taxon>
        <taxon>Spermatophyta</taxon>
        <taxon>Magnoliopsida</taxon>
        <taxon>eudicotyledons</taxon>
        <taxon>Gunneridae</taxon>
        <taxon>Pentapetalae</taxon>
        <taxon>rosids</taxon>
        <taxon>malvids</taxon>
        <taxon>Brassicales</taxon>
        <taxon>Brassicaceae</taxon>
        <taxon>Brassiceae</taxon>
        <taxon>Brassica</taxon>
    </lineage>
</organism>
<dbReference type="Pfam" id="PF13456">
    <property type="entry name" value="RVT_3"/>
    <property type="match status" value="1"/>
</dbReference>
<dbReference type="EMBL" id="QGKV02000832">
    <property type="protein sequence ID" value="KAF3552156.1"/>
    <property type="molecule type" value="Genomic_DNA"/>
</dbReference>
<evidence type="ECO:0000259" key="1">
    <source>
        <dbReference type="Pfam" id="PF13456"/>
    </source>
</evidence>
<evidence type="ECO:0000313" key="2">
    <source>
        <dbReference type="EMBL" id="KAF3552156.1"/>
    </source>
</evidence>
<comment type="caution">
    <text evidence="2">The sequence shown here is derived from an EMBL/GenBank/DDBJ whole genome shotgun (WGS) entry which is preliminary data.</text>
</comment>
<dbReference type="InterPro" id="IPR036397">
    <property type="entry name" value="RNaseH_sf"/>
</dbReference>
<feature type="domain" description="RNase H type-1" evidence="1">
    <location>
        <begin position="39"/>
        <end position="125"/>
    </location>
</feature>
<keyword evidence="3" id="KW-1185">Reference proteome</keyword>
<sequence>MAREWQNGQVATVAMKRTSGPHPHATNGLDTNSTSSFAAIENNVNSPLMAEGLALREALLEICNLGIVSLSVQANSKILITSIINRSLVPELYGVVADILCISAAFESLSFRWIPREENTNDDLLTKQVLSVNEAFMSST</sequence>
<protein>
    <recommendedName>
        <fullName evidence="1">RNase H type-1 domain-containing protein</fullName>
    </recommendedName>
</protein>
<dbReference type="InterPro" id="IPR002156">
    <property type="entry name" value="RNaseH_domain"/>
</dbReference>
<dbReference type="PANTHER" id="PTHR47074">
    <property type="entry name" value="BNAC02G40300D PROTEIN"/>
    <property type="match status" value="1"/>
</dbReference>
<evidence type="ECO:0000313" key="3">
    <source>
        <dbReference type="Proteomes" id="UP000266723"/>
    </source>
</evidence>
<proteinExistence type="predicted"/>
<dbReference type="Gene3D" id="3.30.420.10">
    <property type="entry name" value="Ribonuclease H-like superfamily/Ribonuclease H"/>
    <property type="match status" value="1"/>
</dbReference>
<gene>
    <name evidence="2" type="ORF">DY000_02002691</name>
</gene>
<name>A0ABQ7CIV6_BRACR</name>
<dbReference type="Proteomes" id="UP000266723">
    <property type="component" value="Unassembled WGS sequence"/>
</dbReference>
<dbReference type="InterPro" id="IPR052929">
    <property type="entry name" value="RNase_H-like_EbsB-rel"/>
</dbReference>
<dbReference type="PANTHER" id="PTHR47074:SF11">
    <property type="entry name" value="REVERSE TRANSCRIPTASE-LIKE PROTEIN"/>
    <property type="match status" value="1"/>
</dbReference>